<feature type="transmembrane region" description="Helical" evidence="1">
    <location>
        <begin position="29"/>
        <end position="47"/>
    </location>
</feature>
<evidence type="ECO:0008006" key="4">
    <source>
        <dbReference type="Google" id="ProtNLM"/>
    </source>
</evidence>
<keyword evidence="1" id="KW-0812">Transmembrane</keyword>
<sequence>MKKLVAYHLVTILPMMIVMQLFLYDYIGWGNFFVLFVLYFFVYRPVWDYRRLKSKGLVNREEFVKSWGFIRFKYVQELMFKK</sequence>
<organism evidence="2 3">
    <name type="scientific">Echinicola arenosa</name>
    <dbReference type="NCBI Taxonomy" id="2774144"/>
    <lineage>
        <taxon>Bacteria</taxon>
        <taxon>Pseudomonadati</taxon>
        <taxon>Bacteroidota</taxon>
        <taxon>Cytophagia</taxon>
        <taxon>Cytophagales</taxon>
        <taxon>Cyclobacteriaceae</taxon>
        <taxon>Echinicola</taxon>
    </lineage>
</organism>
<keyword evidence="1" id="KW-0472">Membrane</keyword>
<keyword evidence="1" id="KW-1133">Transmembrane helix</keyword>
<feature type="transmembrane region" description="Helical" evidence="1">
    <location>
        <begin position="5"/>
        <end position="23"/>
    </location>
</feature>
<keyword evidence="3" id="KW-1185">Reference proteome</keyword>
<evidence type="ECO:0000313" key="2">
    <source>
        <dbReference type="EMBL" id="MBD8488277.1"/>
    </source>
</evidence>
<dbReference type="RefSeq" id="WP_192009159.1">
    <property type="nucleotide sequence ID" value="NZ_JACYTQ010000002.1"/>
</dbReference>
<evidence type="ECO:0000313" key="3">
    <source>
        <dbReference type="Proteomes" id="UP000647133"/>
    </source>
</evidence>
<dbReference type="EMBL" id="JACYTQ010000002">
    <property type="protein sequence ID" value="MBD8488277.1"/>
    <property type="molecule type" value="Genomic_DNA"/>
</dbReference>
<evidence type="ECO:0000256" key="1">
    <source>
        <dbReference type="SAM" id="Phobius"/>
    </source>
</evidence>
<proteinExistence type="predicted"/>
<comment type="caution">
    <text evidence="2">The sequence shown here is derived from an EMBL/GenBank/DDBJ whole genome shotgun (WGS) entry which is preliminary data.</text>
</comment>
<name>A0ABR9AHE8_9BACT</name>
<reference evidence="2 3" key="1">
    <citation type="submission" date="2020-09" db="EMBL/GenBank/DDBJ databases">
        <title>Echinicola sp. CAU 1574 isolated from sand of Sido Beach.</title>
        <authorList>
            <person name="Kim W."/>
        </authorList>
    </citation>
    <scope>NUCLEOTIDE SEQUENCE [LARGE SCALE GENOMIC DNA]</scope>
    <source>
        <strain evidence="2 3">CAU 1574</strain>
    </source>
</reference>
<dbReference type="Proteomes" id="UP000647133">
    <property type="component" value="Unassembled WGS sequence"/>
</dbReference>
<gene>
    <name evidence="2" type="ORF">IFO69_05920</name>
</gene>
<protein>
    <recommendedName>
        <fullName evidence="4">ATP synthase F0 subunit 8</fullName>
    </recommendedName>
</protein>
<accession>A0ABR9AHE8</accession>